<dbReference type="OrthoDB" id="2020429at2759"/>
<comment type="caution">
    <text evidence="1">The sequence shown here is derived from an EMBL/GenBank/DDBJ whole genome shotgun (WGS) entry which is preliminary data.</text>
</comment>
<dbReference type="InterPro" id="IPR021495">
    <property type="entry name" value="CRR42-like"/>
</dbReference>
<dbReference type="PANTHER" id="PTHR36799:SF2">
    <property type="entry name" value="PROTEIN CHLORORESPIRATORY REDUCTION 42, CHLOROPLASTIC"/>
    <property type="match status" value="1"/>
</dbReference>
<proteinExistence type="predicted"/>
<dbReference type="GO" id="GO:0010258">
    <property type="term" value="P:NADH dehydrogenase complex (plastoquinone) assembly"/>
    <property type="evidence" value="ECO:0007669"/>
    <property type="project" value="InterPro"/>
</dbReference>
<evidence type="ECO:0000313" key="2">
    <source>
        <dbReference type="Proteomes" id="UP000516437"/>
    </source>
</evidence>
<gene>
    <name evidence="1" type="ORF">CJ030_MR0G020852</name>
</gene>
<sequence length="126" mass="13635">MTSSLSSTATIPCSKLCSSSTSQFNRPSNRCGCPSVVTVKYESKDDLQLEAGMPARSSKLEIGSPVIVIEAPKMMKTATSIPCLGEFCLVKPGDVGRKPKDVWAVRLTIGTYLIDGKYFKPLELDE</sequence>
<evidence type="ECO:0000313" key="1">
    <source>
        <dbReference type="EMBL" id="KAB1199533.1"/>
    </source>
</evidence>
<accession>A0A6A1UH87</accession>
<keyword evidence="2" id="KW-1185">Reference proteome</keyword>
<dbReference type="Pfam" id="PF11347">
    <property type="entry name" value="CRR42-like"/>
    <property type="match status" value="1"/>
</dbReference>
<name>A0A6A1UH87_9ROSI</name>
<dbReference type="PANTHER" id="PTHR36799">
    <property type="match status" value="1"/>
</dbReference>
<organism evidence="1 2">
    <name type="scientific">Morella rubra</name>
    <name type="common">Chinese bayberry</name>
    <dbReference type="NCBI Taxonomy" id="262757"/>
    <lineage>
        <taxon>Eukaryota</taxon>
        <taxon>Viridiplantae</taxon>
        <taxon>Streptophyta</taxon>
        <taxon>Embryophyta</taxon>
        <taxon>Tracheophyta</taxon>
        <taxon>Spermatophyta</taxon>
        <taxon>Magnoliopsida</taxon>
        <taxon>eudicotyledons</taxon>
        <taxon>Gunneridae</taxon>
        <taxon>Pentapetalae</taxon>
        <taxon>rosids</taxon>
        <taxon>fabids</taxon>
        <taxon>Fagales</taxon>
        <taxon>Myricaceae</taxon>
        <taxon>Morella</taxon>
    </lineage>
</organism>
<dbReference type="Proteomes" id="UP000516437">
    <property type="component" value="Unassembled WGS sequence"/>
</dbReference>
<reference evidence="1 2" key="1">
    <citation type="journal article" date="2019" name="Plant Biotechnol. J.">
        <title>The red bayberry genome and genetic basis of sex determination.</title>
        <authorList>
            <person name="Jia H.M."/>
            <person name="Jia H.J."/>
            <person name="Cai Q.L."/>
            <person name="Wang Y."/>
            <person name="Zhao H.B."/>
            <person name="Yang W.F."/>
            <person name="Wang G.Y."/>
            <person name="Li Y.H."/>
            <person name="Zhan D.L."/>
            <person name="Shen Y.T."/>
            <person name="Niu Q.F."/>
            <person name="Chang L."/>
            <person name="Qiu J."/>
            <person name="Zhao L."/>
            <person name="Xie H.B."/>
            <person name="Fu W.Y."/>
            <person name="Jin J."/>
            <person name="Li X.W."/>
            <person name="Jiao Y."/>
            <person name="Zhou C.C."/>
            <person name="Tu T."/>
            <person name="Chai C.Y."/>
            <person name="Gao J.L."/>
            <person name="Fan L.J."/>
            <person name="van de Weg E."/>
            <person name="Wang J.Y."/>
            <person name="Gao Z.S."/>
        </authorList>
    </citation>
    <scope>NUCLEOTIDE SEQUENCE [LARGE SCALE GENOMIC DNA]</scope>
    <source>
        <tissue evidence="1">Leaves</tissue>
    </source>
</reference>
<dbReference type="EMBL" id="RXIC02000455">
    <property type="protein sequence ID" value="KAB1199533.1"/>
    <property type="molecule type" value="Genomic_DNA"/>
</dbReference>
<protein>
    <submittedName>
        <fullName evidence="1">Uncharacterized protein</fullName>
    </submittedName>
</protein>
<dbReference type="AlphaFoldDB" id="A0A6A1UH87"/>